<sequence>MVAFLKALCARSGPTKLALPDATEALNLFLRVSTSSSHDAVHYATFLRILQECNSRPVTTKSTSTQPVLPPCDLNAASSDFPITNVADYLISHATTEERENFEGLMDALHKFQQSITKRTINATPSSTSADGPMTSSTDSQPDTTKEGDAVSTKQTDATSRRAAGDMQPIENGIVVALGGNLLVRVQFTTTTTLTAT</sequence>
<evidence type="ECO:0000313" key="2">
    <source>
        <dbReference type="EMBL" id="TMW58094.1"/>
    </source>
</evidence>
<reference evidence="2" key="1">
    <citation type="submission" date="2019-03" db="EMBL/GenBank/DDBJ databases">
        <title>Long read genome sequence of the mycoparasitic Pythium oligandrum ATCC 38472 isolated from sugarbeet rhizosphere.</title>
        <authorList>
            <person name="Gaulin E."/>
        </authorList>
    </citation>
    <scope>NUCLEOTIDE SEQUENCE</scope>
    <source>
        <strain evidence="2">ATCC 38472_TT</strain>
    </source>
</reference>
<dbReference type="EMBL" id="SPLM01000112">
    <property type="protein sequence ID" value="TMW58094.1"/>
    <property type="molecule type" value="Genomic_DNA"/>
</dbReference>
<dbReference type="AlphaFoldDB" id="A0A8K1FEM2"/>
<evidence type="ECO:0000256" key="1">
    <source>
        <dbReference type="SAM" id="MobiDB-lite"/>
    </source>
</evidence>
<dbReference type="OrthoDB" id="63447at2759"/>
<accession>A0A8K1FEM2</accession>
<evidence type="ECO:0000313" key="3">
    <source>
        <dbReference type="Proteomes" id="UP000794436"/>
    </source>
</evidence>
<proteinExistence type="predicted"/>
<protein>
    <submittedName>
        <fullName evidence="2">Uncharacterized protein</fullName>
    </submittedName>
</protein>
<feature type="compositionally biased region" description="Polar residues" evidence="1">
    <location>
        <begin position="119"/>
        <end position="143"/>
    </location>
</feature>
<feature type="region of interest" description="Disordered" evidence="1">
    <location>
        <begin position="119"/>
        <end position="165"/>
    </location>
</feature>
<organism evidence="2 3">
    <name type="scientific">Pythium oligandrum</name>
    <name type="common">Mycoparasitic fungus</name>
    <dbReference type="NCBI Taxonomy" id="41045"/>
    <lineage>
        <taxon>Eukaryota</taxon>
        <taxon>Sar</taxon>
        <taxon>Stramenopiles</taxon>
        <taxon>Oomycota</taxon>
        <taxon>Peronosporomycetes</taxon>
        <taxon>Pythiales</taxon>
        <taxon>Pythiaceae</taxon>
        <taxon>Pythium</taxon>
    </lineage>
</organism>
<name>A0A8K1FEM2_PYTOL</name>
<comment type="caution">
    <text evidence="2">The sequence shown here is derived from an EMBL/GenBank/DDBJ whole genome shotgun (WGS) entry which is preliminary data.</text>
</comment>
<dbReference type="Proteomes" id="UP000794436">
    <property type="component" value="Unassembled WGS sequence"/>
</dbReference>
<gene>
    <name evidence="2" type="ORF">Poli38472_011682</name>
</gene>
<keyword evidence="3" id="KW-1185">Reference proteome</keyword>